<organism evidence="2 3">
    <name type="scientific">Carpinus fangiana</name>
    <dbReference type="NCBI Taxonomy" id="176857"/>
    <lineage>
        <taxon>Eukaryota</taxon>
        <taxon>Viridiplantae</taxon>
        <taxon>Streptophyta</taxon>
        <taxon>Embryophyta</taxon>
        <taxon>Tracheophyta</taxon>
        <taxon>Spermatophyta</taxon>
        <taxon>Magnoliopsida</taxon>
        <taxon>eudicotyledons</taxon>
        <taxon>Gunneridae</taxon>
        <taxon>Pentapetalae</taxon>
        <taxon>rosids</taxon>
        <taxon>fabids</taxon>
        <taxon>Fagales</taxon>
        <taxon>Betulaceae</taxon>
        <taxon>Carpinus</taxon>
    </lineage>
</organism>
<sequence length="77" mass="8740">MDLMVSPKSPISHPTLSLFQFLPTPPTHIRPPPPSTSAGHTIQWPRSWPPRSKISADHPKTGRPNTALTWHLRYDRL</sequence>
<name>A0A660KR07_9ROSI</name>
<feature type="compositionally biased region" description="Pro residues" evidence="1">
    <location>
        <begin position="23"/>
        <end position="35"/>
    </location>
</feature>
<evidence type="ECO:0000256" key="1">
    <source>
        <dbReference type="SAM" id="MobiDB-lite"/>
    </source>
</evidence>
<proteinExistence type="predicted"/>
<feature type="region of interest" description="Disordered" evidence="1">
    <location>
        <begin position="22"/>
        <end position="65"/>
    </location>
</feature>
<evidence type="ECO:0000313" key="2">
    <source>
        <dbReference type="EMBL" id="KAE8037858.1"/>
    </source>
</evidence>
<protein>
    <submittedName>
        <fullName evidence="2">Uncharacterized protein</fullName>
    </submittedName>
</protein>
<dbReference type="AlphaFoldDB" id="A0A660KR07"/>
<reference evidence="2 3" key="1">
    <citation type="submission" date="2019-06" db="EMBL/GenBank/DDBJ databases">
        <title>A chromosomal-level reference genome of Carpinus fangiana (Coryloideae, Betulaceae).</title>
        <authorList>
            <person name="Yang X."/>
            <person name="Wang Z."/>
            <person name="Zhang L."/>
            <person name="Hao G."/>
            <person name="Liu J."/>
            <person name="Yang Y."/>
        </authorList>
    </citation>
    <scope>NUCLEOTIDE SEQUENCE [LARGE SCALE GENOMIC DNA]</scope>
    <source>
        <strain evidence="2">Cfa_2016G</strain>
        <tissue evidence="2">Leaf</tissue>
    </source>
</reference>
<accession>A0A660KR07</accession>
<gene>
    <name evidence="2" type="ORF">FH972_010413</name>
</gene>
<dbReference type="EMBL" id="CM017324">
    <property type="protein sequence ID" value="KAE8037858.1"/>
    <property type="molecule type" value="Genomic_DNA"/>
</dbReference>
<evidence type="ECO:0000313" key="3">
    <source>
        <dbReference type="Proteomes" id="UP000327013"/>
    </source>
</evidence>
<keyword evidence="3" id="KW-1185">Reference proteome</keyword>
<dbReference type="Proteomes" id="UP000327013">
    <property type="component" value="Chromosome 4"/>
</dbReference>